<accession>A0A2T9J7J0</accession>
<name>A0A2T9J7J0_9CAUL</name>
<organism evidence="1 2">
    <name type="scientific">Caulobacter radicis</name>
    <dbReference type="NCBI Taxonomy" id="2172650"/>
    <lineage>
        <taxon>Bacteria</taxon>
        <taxon>Pseudomonadati</taxon>
        <taxon>Pseudomonadota</taxon>
        <taxon>Alphaproteobacteria</taxon>
        <taxon>Caulobacterales</taxon>
        <taxon>Caulobacteraceae</taxon>
        <taxon>Caulobacter</taxon>
    </lineage>
</organism>
<dbReference type="EMBL" id="QDKP01000049">
    <property type="protein sequence ID" value="PVM77524.1"/>
    <property type="molecule type" value="Genomic_DNA"/>
</dbReference>
<dbReference type="Proteomes" id="UP000244913">
    <property type="component" value="Unassembled WGS sequence"/>
</dbReference>
<gene>
    <name evidence="1" type="ORF">DDF65_16505</name>
</gene>
<protein>
    <recommendedName>
        <fullName evidence="3">MmcQ/YjbR family DNA-binding protein</fullName>
    </recommendedName>
</protein>
<dbReference type="SUPFAM" id="SSF142906">
    <property type="entry name" value="YjbR-like"/>
    <property type="match status" value="1"/>
</dbReference>
<sequence length="130" mass="14056">MRRDQGMLTMTPDEFSSLALSLAPTVVARPILDSIQFRIGSKAFATLGWPDARWAVVKLDPRRQDWALALSPALCPEPGRRRRAGIVLARLAALDPDVGAQLLGAAWSDAQRTKRGGSRAIEDAAPRIAA</sequence>
<reference evidence="1 2" key="1">
    <citation type="submission" date="2018-04" db="EMBL/GenBank/DDBJ databases">
        <title>The genome sequence of Caulobacter sp. 736.</title>
        <authorList>
            <person name="Gao J."/>
            <person name="Sun J."/>
        </authorList>
    </citation>
    <scope>NUCLEOTIDE SEQUENCE [LARGE SCALE GENOMIC DNA]</scope>
    <source>
        <strain evidence="1 2">736</strain>
    </source>
</reference>
<evidence type="ECO:0000313" key="2">
    <source>
        <dbReference type="Proteomes" id="UP000244913"/>
    </source>
</evidence>
<comment type="caution">
    <text evidence="1">The sequence shown here is derived from an EMBL/GenBank/DDBJ whole genome shotgun (WGS) entry which is preliminary data.</text>
</comment>
<proteinExistence type="predicted"/>
<keyword evidence="2" id="KW-1185">Reference proteome</keyword>
<evidence type="ECO:0008006" key="3">
    <source>
        <dbReference type="Google" id="ProtNLM"/>
    </source>
</evidence>
<dbReference type="InterPro" id="IPR038056">
    <property type="entry name" value="YjbR-like_sf"/>
</dbReference>
<dbReference type="AlphaFoldDB" id="A0A2T9J7J0"/>
<evidence type="ECO:0000313" key="1">
    <source>
        <dbReference type="EMBL" id="PVM77524.1"/>
    </source>
</evidence>